<sequence>MAALGPWFIPITVTLGGFLLGNVAKEDPFTHRPSHSTPKDTIVRMWAGMDANKSTSQDTSLAGATPQVVLYDERGDHIGDTWPDKNIPEGGFFDFIVTPDVEGNNVRPTYMQINHVMYDALCISAIQVQYAEGGSSTIYGDIPAKFCGWASYPSITQFRVGSDGKEIYQPWCFWMDGNDSGNPPWEGATWTPTDHFAQSVNLHIPDFDGQPDVISAYQANRDLICNSEGRLQAHPWVPETISFFRPPLSYGNTTSDLDGVSHEKNNLDPNIVIDDFVGANKWPQSSGNPHFVVDYEWHWNWHDFTNYKKRSLAAREASGSRHGKLYAVFESDDPTLSADYVCSQRNVFGPHYANAQERKFCNLDDRTVWPFCDDTHTTNCFDMESHTLWGDASAPAGGSVGTFGVGSEAVRTAILSLDGRSTLGL</sequence>
<dbReference type="Proteomes" id="UP000053599">
    <property type="component" value="Unassembled WGS sequence"/>
</dbReference>
<accession>A0A0D1YQW0</accession>
<keyword evidence="1" id="KW-0732">Signal</keyword>
<gene>
    <name evidence="2" type="ORF">PV11_05764</name>
</gene>
<organism evidence="2 3">
    <name type="scientific">Exophiala sideris</name>
    <dbReference type="NCBI Taxonomy" id="1016849"/>
    <lineage>
        <taxon>Eukaryota</taxon>
        <taxon>Fungi</taxon>
        <taxon>Dikarya</taxon>
        <taxon>Ascomycota</taxon>
        <taxon>Pezizomycotina</taxon>
        <taxon>Eurotiomycetes</taxon>
        <taxon>Chaetothyriomycetidae</taxon>
        <taxon>Chaetothyriales</taxon>
        <taxon>Herpotrichiellaceae</taxon>
        <taxon>Exophiala</taxon>
    </lineage>
</organism>
<proteinExistence type="predicted"/>
<feature type="signal peptide" evidence="1">
    <location>
        <begin position="1"/>
        <end position="24"/>
    </location>
</feature>
<evidence type="ECO:0000313" key="3">
    <source>
        <dbReference type="Proteomes" id="UP000053599"/>
    </source>
</evidence>
<dbReference type="EMBL" id="KN846952">
    <property type="protein sequence ID" value="KIV83769.1"/>
    <property type="molecule type" value="Genomic_DNA"/>
</dbReference>
<feature type="chain" id="PRO_5002237110" evidence="1">
    <location>
        <begin position="25"/>
        <end position="425"/>
    </location>
</feature>
<evidence type="ECO:0000313" key="2">
    <source>
        <dbReference type="EMBL" id="KIV83769.1"/>
    </source>
</evidence>
<dbReference type="OrthoDB" id="5365129at2759"/>
<dbReference type="AlphaFoldDB" id="A0A0D1YQW0"/>
<reference evidence="2 3" key="1">
    <citation type="submission" date="2015-01" db="EMBL/GenBank/DDBJ databases">
        <title>The Genome Sequence of Exophiala sideris CBS121828.</title>
        <authorList>
            <consortium name="The Broad Institute Genomics Platform"/>
            <person name="Cuomo C."/>
            <person name="de Hoog S."/>
            <person name="Gorbushina A."/>
            <person name="Stielow B."/>
            <person name="Teixiera M."/>
            <person name="Abouelleil A."/>
            <person name="Chapman S.B."/>
            <person name="Priest M."/>
            <person name="Young S.K."/>
            <person name="Wortman J."/>
            <person name="Nusbaum C."/>
            <person name="Birren B."/>
        </authorList>
    </citation>
    <scope>NUCLEOTIDE SEQUENCE [LARGE SCALE GENOMIC DNA]</scope>
    <source>
        <strain evidence="2 3">CBS 121828</strain>
    </source>
</reference>
<dbReference type="HOGENOM" id="CLU_046577_0_0_1"/>
<protein>
    <submittedName>
        <fullName evidence="2">Uncharacterized protein</fullName>
    </submittedName>
</protein>
<name>A0A0D1YQW0_9EURO</name>
<evidence type="ECO:0000256" key="1">
    <source>
        <dbReference type="SAM" id="SignalP"/>
    </source>
</evidence>